<dbReference type="RefSeq" id="WP_135271303.1">
    <property type="nucleotide sequence ID" value="NZ_SRIB01000009.1"/>
</dbReference>
<dbReference type="OrthoDB" id="2381377at2"/>
<evidence type="ECO:0000313" key="1">
    <source>
        <dbReference type="EMBL" id="TFZ39751.1"/>
    </source>
</evidence>
<proteinExistence type="predicted"/>
<dbReference type="AlphaFoldDB" id="A0A4Z0D1X3"/>
<dbReference type="InterPro" id="IPR054688">
    <property type="entry name" value="CD1247_N"/>
</dbReference>
<dbReference type="NCBIfam" id="NF045650">
    <property type="entry name" value="CD1247_Nterm"/>
    <property type="match status" value="1"/>
</dbReference>
<gene>
    <name evidence="1" type="ORF">E4100_06885</name>
</gene>
<dbReference type="Proteomes" id="UP000298381">
    <property type="component" value="Unassembled WGS sequence"/>
</dbReference>
<name>A0A4Z0D1X3_9FIRM</name>
<protein>
    <submittedName>
        <fullName evidence="1">Uncharacterized protein</fullName>
    </submittedName>
</protein>
<organism evidence="1 2">
    <name type="scientific">Soehngenia longivitae</name>
    <dbReference type="NCBI Taxonomy" id="2562294"/>
    <lineage>
        <taxon>Bacteria</taxon>
        <taxon>Bacillati</taxon>
        <taxon>Bacillota</taxon>
        <taxon>Tissierellia</taxon>
        <taxon>Tissierellales</taxon>
        <taxon>Tissierellaceae</taxon>
        <taxon>Soehngenia</taxon>
    </lineage>
</organism>
<reference evidence="1 2" key="1">
    <citation type="submission" date="2019-03" db="EMBL/GenBank/DDBJ databases">
        <title>Draft genome sequence data and analysis of a Fermenting Bacterium, Soehngenia longevitae strain 1933PT, isolated from petroleum reservoir in Azerbaijan.</title>
        <authorList>
            <person name="Grouzdev D.S."/>
            <person name="Bidzhieva S.K."/>
            <person name="Sokolova D.S."/>
            <person name="Tourova T.P."/>
            <person name="Poltaraus A.B."/>
            <person name="Nazina T.N."/>
        </authorList>
    </citation>
    <scope>NUCLEOTIDE SEQUENCE [LARGE SCALE GENOMIC DNA]</scope>
    <source>
        <strain evidence="1 2">1933P</strain>
    </source>
</reference>
<comment type="caution">
    <text evidence="1">The sequence shown here is derived from an EMBL/GenBank/DDBJ whole genome shotgun (WGS) entry which is preliminary data.</text>
</comment>
<evidence type="ECO:0000313" key="2">
    <source>
        <dbReference type="Proteomes" id="UP000298381"/>
    </source>
</evidence>
<sequence length="123" mass="14296">MDYLAQKVAYLKGLADGLGIDDNTKEGKLLLSIVETLEDFSDVIDDLIEDHMDLEEYVNFIDEDLADVEEDIYGDESDYEFDDDDFDFEEYDDDQCCRDGSCDCNKDNYGLEEYMEDEEVKQD</sequence>
<dbReference type="EMBL" id="SRIB01000009">
    <property type="protein sequence ID" value="TFZ39751.1"/>
    <property type="molecule type" value="Genomic_DNA"/>
</dbReference>
<accession>A0A4Z0D1X3</accession>
<keyword evidence="2" id="KW-1185">Reference proteome</keyword>